<feature type="chain" id="PRO_5010722479" description="Aspartyl protease" evidence="1">
    <location>
        <begin position="22"/>
        <end position="299"/>
    </location>
</feature>
<dbReference type="InterPro" id="IPR021109">
    <property type="entry name" value="Peptidase_aspartic_dom_sf"/>
</dbReference>
<sequence length="299" mass="33368">MRKTILYTCLFLISFYQTVRAQEKPTVIPFELTPYNNISIQVILNGKDTVHLMFHTAAGSVTLIEESIKKLGSLHFSGADTVKSWGGGGNTSRHSENNTLQIGHLTWEQEPIWEDKYSGPGTDGKFGPGLFKNKAIEIDFDKKVIVLHNHLPAKSKHYTKLKTTFNNDMLFVEATCNTGSQTITNNFLIHTGHSGSMLLDDQFVASNKLGEQLKVIDTKELKDSYGHILKVQKAILPGFTLGNTTLKDIPIGFFEGTIGRQKMSILGGDVLKRFNIIIDASRAFVFLKPNKFQKTPYTS</sequence>
<accession>A0A1V9E9L1</accession>
<reference evidence="3" key="1">
    <citation type="submission" date="2016-04" db="EMBL/GenBank/DDBJ databases">
        <authorList>
            <person name="Chen L."/>
            <person name="Zhuang W."/>
            <person name="Wang G."/>
        </authorList>
    </citation>
    <scope>NUCLEOTIDE SEQUENCE [LARGE SCALE GENOMIC DNA]</scope>
    <source>
        <strain evidence="3">17621</strain>
    </source>
</reference>
<evidence type="ECO:0008006" key="4">
    <source>
        <dbReference type="Google" id="ProtNLM"/>
    </source>
</evidence>
<evidence type="ECO:0000256" key="1">
    <source>
        <dbReference type="SAM" id="SignalP"/>
    </source>
</evidence>
<protein>
    <recommendedName>
        <fullName evidence="4">Aspartyl protease</fullName>
    </recommendedName>
</protein>
<dbReference type="Gene3D" id="2.40.70.10">
    <property type="entry name" value="Acid Proteases"/>
    <property type="match status" value="1"/>
</dbReference>
<dbReference type="EMBL" id="LVXG01000056">
    <property type="protein sequence ID" value="OQP42772.1"/>
    <property type="molecule type" value="Genomic_DNA"/>
</dbReference>
<dbReference type="Proteomes" id="UP000192610">
    <property type="component" value="Unassembled WGS sequence"/>
</dbReference>
<name>A0A1V9E9L1_9BACT</name>
<dbReference type="STRING" id="354355.SAMN05660816_02957"/>
<gene>
    <name evidence="2" type="ORF">A4H97_11445</name>
</gene>
<organism evidence="2 3">
    <name type="scientific">Niastella yeongjuensis</name>
    <dbReference type="NCBI Taxonomy" id="354355"/>
    <lineage>
        <taxon>Bacteria</taxon>
        <taxon>Pseudomonadati</taxon>
        <taxon>Bacteroidota</taxon>
        <taxon>Chitinophagia</taxon>
        <taxon>Chitinophagales</taxon>
        <taxon>Chitinophagaceae</taxon>
        <taxon>Niastella</taxon>
    </lineage>
</organism>
<keyword evidence="1" id="KW-0732">Signal</keyword>
<keyword evidence="3" id="KW-1185">Reference proteome</keyword>
<dbReference type="OrthoDB" id="5166556at2"/>
<proteinExistence type="predicted"/>
<dbReference type="RefSeq" id="WP_081203186.1">
    <property type="nucleotide sequence ID" value="NZ_FOCZ01000005.1"/>
</dbReference>
<evidence type="ECO:0000313" key="3">
    <source>
        <dbReference type="Proteomes" id="UP000192610"/>
    </source>
</evidence>
<evidence type="ECO:0000313" key="2">
    <source>
        <dbReference type="EMBL" id="OQP42772.1"/>
    </source>
</evidence>
<comment type="caution">
    <text evidence="2">The sequence shown here is derived from an EMBL/GenBank/DDBJ whole genome shotgun (WGS) entry which is preliminary data.</text>
</comment>
<feature type="signal peptide" evidence="1">
    <location>
        <begin position="1"/>
        <end position="21"/>
    </location>
</feature>
<dbReference type="AlphaFoldDB" id="A0A1V9E9L1"/>